<feature type="domain" description="RRM" evidence="6">
    <location>
        <begin position="39"/>
        <end position="143"/>
    </location>
</feature>
<dbReference type="InterPro" id="IPR012677">
    <property type="entry name" value="Nucleotide-bd_a/b_plait_sf"/>
</dbReference>
<protein>
    <recommendedName>
        <fullName evidence="6">RRM domain-containing protein</fullName>
    </recommendedName>
</protein>
<dbReference type="InterPro" id="IPR000504">
    <property type="entry name" value="RRM_dom"/>
</dbReference>
<evidence type="ECO:0000313" key="8">
    <source>
        <dbReference type="Proteomes" id="UP000235145"/>
    </source>
</evidence>
<dbReference type="PROSITE" id="PS50102">
    <property type="entry name" value="RRM"/>
    <property type="match status" value="1"/>
</dbReference>
<keyword evidence="8" id="KW-1185">Reference proteome</keyword>
<evidence type="ECO:0000313" key="7">
    <source>
        <dbReference type="EMBL" id="KAJ0201559.1"/>
    </source>
</evidence>
<evidence type="ECO:0000256" key="4">
    <source>
        <dbReference type="PROSITE-ProRule" id="PRU00176"/>
    </source>
</evidence>
<evidence type="ECO:0000256" key="2">
    <source>
        <dbReference type="ARBA" id="ARBA00022728"/>
    </source>
</evidence>
<dbReference type="SUPFAM" id="SSF54928">
    <property type="entry name" value="RNA-binding domain, RBD"/>
    <property type="match status" value="1"/>
</dbReference>
<keyword evidence="3" id="KW-0508">mRNA splicing</keyword>
<gene>
    <name evidence="7" type="ORF">LSAT_V11C600318750</name>
</gene>
<comment type="caution">
    <text evidence="7">The sequence shown here is derived from an EMBL/GenBank/DDBJ whole genome shotgun (WGS) entry which is preliminary data.</text>
</comment>
<organism evidence="7 8">
    <name type="scientific">Lactuca sativa</name>
    <name type="common">Garden lettuce</name>
    <dbReference type="NCBI Taxonomy" id="4236"/>
    <lineage>
        <taxon>Eukaryota</taxon>
        <taxon>Viridiplantae</taxon>
        <taxon>Streptophyta</taxon>
        <taxon>Embryophyta</taxon>
        <taxon>Tracheophyta</taxon>
        <taxon>Spermatophyta</taxon>
        <taxon>Magnoliopsida</taxon>
        <taxon>eudicotyledons</taxon>
        <taxon>Gunneridae</taxon>
        <taxon>Pentapetalae</taxon>
        <taxon>asterids</taxon>
        <taxon>campanulids</taxon>
        <taxon>Asterales</taxon>
        <taxon>Asteraceae</taxon>
        <taxon>Cichorioideae</taxon>
        <taxon>Cichorieae</taxon>
        <taxon>Lactucinae</taxon>
        <taxon>Lactuca</taxon>
    </lineage>
</organism>
<reference evidence="7 8" key="1">
    <citation type="journal article" date="2017" name="Nat. Commun.">
        <title>Genome assembly with in vitro proximity ligation data and whole-genome triplication in lettuce.</title>
        <authorList>
            <person name="Reyes-Chin-Wo S."/>
            <person name="Wang Z."/>
            <person name="Yang X."/>
            <person name="Kozik A."/>
            <person name="Arikit S."/>
            <person name="Song C."/>
            <person name="Xia L."/>
            <person name="Froenicke L."/>
            <person name="Lavelle D.O."/>
            <person name="Truco M.J."/>
            <person name="Xia R."/>
            <person name="Zhu S."/>
            <person name="Xu C."/>
            <person name="Xu H."/>
            <person name="Xu X."/>
            <person name="Cox K."/>
            <person name="Korf I."/>
            <person name="Meyers B.C."/>
            <person name="Michelmore R.W."/>
        </authorList>
    </citation>
    <scope>NUCLEOTIDE SEQUENCE [LARGE SCALE GENOMIC DNA]</scope>
    <source>
        <strain evidence="8">cv. Salinas</strain>
        <tissue evidence="7">Seedlings</tissue>
    </source>
</reference>
<dbReference type="InterPro" id="IPR035979">
    <property type="entry name" value="RBD_domain_sf"/>
</dbReference>
<feature type="compositionally biased region" description="Basic residues" evidence="5">
    <location>
        <begin position="271"/>
        <end position="283"/>
    </location>
</feature>
<dbReference type="GO" id="GO:0016607">
    <property type="term" value="C:nuclear speck"/>
    <property type="evidence" value="ECO:0000318"/>
    <property type="project" value="GO_Central"/>
</dbReference>
<dbReference type="Gene3D" id="3.30.70.330">
    <property type="match status" value="1"/>
</dbReference>
<dbReference type="EMBL" id="NBSK02000006">
    <property type="protein sequence ID" value="KAJ0201559.1"/>
    <property type="molecule type" value="Genomic_DNA"/>
</dbReference>
<accession>A0A9R1X8M0</accession>
<evidence type="ECO:0000256" key="1">
    <source>
        <dbReference type="ARBA" id="ARBA00022664"/>
    </source>
</evidence>
<evidence type="ECO:0000256" key="3">
    <source>
        <dbReference type="ARBA" id="ARBA00023187"/>
    </source>
</evidence>
<feature type="region of interest" description="Disordered" evidence="5">
    <location>
        <begin position="147"/>
        <end position="305"/>
    </location>
</feature>
<dbReference type="Pfam" id="PF00076">
    <property type="entry name" value="RRM_1"/>
    <property type="match status" value="2"/>
</dbReference>
<dbReference type="Proteomes" id="UP000235145">
    <property type="component" value="Unassembled WGS sequence"/>
</dbReference>
<dbReference type="PANTHER" id="PTHR23147">
    <property type="entry name" value="SERINE/ARGININE RICH SPLICING FACTOR"/>
    <property type="match status" value="1"/>
</dbReference>
<dbReference type="GO" id="GO:0005681">
    <property type="term" value="C:spliceosomal complex"/>
    <property type="evidence" value="ECO:0007669"/>
    <property type="project" value="UniProtKB-KW"/>
</dbReference>
<name>A0A9R1X8M0_LACSA</name>
<dbReference type="SMART" id="SM00360">
    <property type="entry name" value="RRM"/>
    <property type="match status" value="1"/>
</dbReference>
<evidence type="ECO:0000259" key="6">
    <source>
        <dbReference type="PROSITE" id="PS50102"/>
    </source>
</evidence>
<dbReference type="GO" id="GO:0006397">
    <property type="term" value="P:mRNA processing"/>
    <property type="evidence" value="ECO:0007669"/>
    <property type="project" value="UniProtKB-KW"/>
</dbReference>
<feature type="compositionally biased region" description="Basic and acidic residues" evidence="5">
    <location>
        <begin position="147"/>
        <end position="166"/>
    </location>
</feature>
<dbReference type="InterPro" id="IPR050907">
    <property type="entry name" value="SRSF"/>
</dbReference>
<dbReference type="GO" id="GO:0008380">
    <property type="term" value="P:RNA splicing"/>
    <property type="evidence" value="ECO:0007669"/>
    <property type="project" value="UniProtKB-KW"/>
</dbReference>
<feature type="compositionally biased region" description="Basic and acidic residues" evidence="5">
    <location>
        <begin position="210"/>
        <end position="233"/>
    </location>
</feature>
<feature type="compositionally biased region" description="Basic and acidic residues" evidence="5">
    <location>
        <begin position="295"/>
        <end position="305"/>
    </location>
</feature>
<dbReference type="AlphaFoldDB" id="A0A9R1X8M0"/>
<keyword evidence="2" id="KW-0747">Spliceosome</keyword>
<feature type="region of interest" description="Disordered" evidence="5">
    <location>
        <begin position="1"/>
        <end position="38"/>
    </location>
</feature>
<keyword evidence="1" id="KW-0507">mRNA processing</keyword>
<feature type="compositionally biased region" description="Low complexity" evidence="5">
    <location>
        <begin position="172"/>
        <end position="190"/>
    </location>
</feature>
<dbReference type="GO" id="GO:0003729">
    <property type="term" value="F:mRNA binding"/>
    <property type="evidence" value="ECO:0000318"/>
    <property type="project" value="GO_Central"/>
</dbReference>
<evidence type="ECO:0000256" key="5">
    <source>
        <dbReference type="SAM" id="MobiDB-lite"/>
    </source>
</evidence>
<dbReference type="GO" id="GO:0000381">
    <property type="term" value="P:regulation of alternative mRNA splicing, via spliceosome"/>
    <property type="evidence" value="ECO:0000318"/>
    <property type="project" value="GO_Central"/>
</dbReference>
<proteinExistence type="predicted"/>
<sequence length="305" mass="35206">MGGRSYSPSPPRGGYGRRGRSPSPRGRYGGGSRGRDLPTSLLVRNLRHDCRPEDLRRPFGQFGPLKDIYLPRDYYSGSAAMCMLYAFICLSCWPSILLEIDCLEPRGFGFVQFVDPADAAEAKYQMDGQILLGRQLTVVFAEENRKKPSDMRVRERRGGRFSDRRRSPPPRYSRSPRYTRSPPPRYARSPSRSRDYSPPPRRRQYSRSITPRDRRYSRERSYSRSPVRERSLSYDDDVPPRSPMRETSPPYSRSRSRSRSPVREQLPVRRGGSRSRSPSRSRSRSGEPGGYYRDVPPRRDDSVSP</sequence>
<keyword evidence="4" id="KW-0694">RNA-binding</keyword>